<organism evidence="5 6">
    <name type="scientific">Alteribacillus bidgolensis</name>
    <dbReference type="NCBI Taxonomy" id="930129"/>
    <lineage>
        <taxon>Bacteria</taxon>
        <taxon>Bacillati</taxon>
        <taxon>Bacillota</taxon>
        <taxon>Bacilli</taxon>
        <taxon>Bacillales</taxon>
        <taxon>Bacillaceae</taxon>
        <taxon>Alteribacillus</taxon>
    </lineage>
</organism>
<dbReference type="InterPro" id="IPR028978">
    <property type="entry name" value="Chorismate_lyase_/UTRA_dom_sf"/>
</dbReference>
<dbReference type="InterPro" id="IPR036390">
    <property type="entry name" value="WH_DNA-bd_sf"/>
</dbReference>
<dbReference type="OrthoDB" id="9815017at2"/>
<dbReference type="Pfam" id="PF00392">
    <property type="entry name" value="GntR"/>
    <property type="match status" value="1"/>
</dbReference>
<dbReference type="RefSeq" id="WP_091583575.1">
    <property type="nucleotide sequence ID" value="NZ_FNDU01000004.1"/>
</dbReference>
<dbReference type="PANTHER" id="PTHR44846">
    <property type="entry name" value="MANNOSYL-D-GLYCERATE TRANSPORT/METABOLISM SYSTEM REPRESSOR MNGR-RELATED"/>
    <property type="match status" value="1"/>
</dbReference>
<dbReference type="EMBL" id="FNDU01000004">
    <property type="protein sequence ID" value="SDI02185.1"/>
    <property type="molecule type" value="Genomic_DNA"/>
</dbReference>
<gene>
    <name evidence="5" type="ORF">SAMN05216352_104129</name>
</gene>
<dbReference type="PRINTS" id="PR00035">
    <property type="entry name" value="HTHGNTR"/>
</dbReference>
<dbReference type="PANTHER" id="PTHR44846:SF1">
    <property type="entry name" value="MANNOSYL-D-GLYCERATE TRANSPORT_METABOLISM SYSTEM REPRESSOR MNGR-RELATED"/>
    <property type="match status" value="1"/>
</dbReference>
<dbReference type="Proteomes" id="UP000199017">
    <property type="component" value="Unassembled WGS sequence"/>
</dbReference>
<keyword evidence="1" id="KW-0805">Transcription regulation</keyword>
<protein>
    <submittedName>
        <fullName evidence="5">Transcriptional regulator, GntR family</fullName>
    </submittedName>
</protein>
<name>A0A1G8H6E4_9BACI</name>
<feature type="domain" description="HTH gntR-type" evidence="4">
    <location>
        <begin position="9"/>
        <end position="75"/>
    </location>
</feature>
<evidence type="ECO:0000313" key="5">
    <source>
        <dbReference type="EMBL" id="SDI02185.1"/>
    </source>
</evidence>
<dbReference type="GO" id="GO:0003677">
    <property type="term" value="F:DNA binding"/>
    <property type="evidence" value="ECO:0007669"/>
    <property type="project" value="UniProtKB-KW"/>
</dbReference>
<reference evidence="5 6" key="1">
    <citation type="submission" date="2016-10" db="EMBL/GenBank/DDBJ databases">
        <authorList>
            <person name="de Groot N.N."/>
        </authorList>
    </citation>
    <scope>NUCLEOTIDE SEQUENCE [LARGE SCALE GENOMIC DNA]</scope>
    <source>
        <strain evidence="6">P4B,CCM 7963,CECT 7998,DSM 25260,IBRC-M 10614,KCTC 13821</strain>
    </source>
</reference>
<dbReference type="GO" id="GO:0045892">
    <property type="term" value="P:negative regulation of DNA-templated transcription"/>
    <property type="evidence" value="ECO:0007669"/>
    <property type="project" value="TreeGrafter"/>
</dbReference>
<evidence type="ECO:0000256" key="2">
    <source>
        <dbReference type="ARBA" id="ARBA00023125"/>
    </source>
</evidence>
<dbReference type="SMART" id="SM00866">
    <property type="entry name" value="UTRA"/>
    <property type="match status" value="1"/>
</dbReference>
<evidence type="ECO:0000256" key="1">
    <source>
        <dbReference type="ARBA" id="ARBA00023015"/>
    </source>
</evidence>
<dbReference type="STRING" id="930129.SAMN05216352_104129"/>
<keyword evidence="2" id="KW-0238">DNA-binding</keyword>
<dbReference type="CDD" id="cd07377">
    <property type="entry name" value="WHTH_GntR"/>
    <property type="match status" value="1"/>
</dbReference>
<dbReference type="SUPFAM" id="SSF64288">
    <property type="entry name" value="Chorismate lyase-like"/>
    <property type="match status" value="1"/>
</dbReference>
<dbReference type="Gene3D" id="3.40.1410.10">
    <property type="entry name" value="Chorismate lyase-like"/>
    <property type="match status" value="1"/>
</dbReference>
<proteinExistence type="predicted"/>
<accession>A0A1G8H6E4</accession>
<dbReference type="Gene3D" id="1.10.10.10">
    <property type="entry name" value="Winged helix-like DNA-binding domain superfamily/Winged helix DNA-binding domain"/>
    <property type="match status" value="1"/>
</dbReference>
<dbReference type="InterPro" id="IPR000524">
    <property type="entry name" value="Tscrpt_reg_HTH_GntR"/>
</dbReference>
<dbReference type="InterPro" id="IPR050679">
    <property type="entry name" value="Bact_HTH_transcr_reg"/>
</dbReference>
<dbReference type="InterPro" id="IPR011663">
    <property type="entry name" value="UTRA"/>
</dbReference>
<keyword evidence="3" id="KW-0804">Transcription</keyword>
<sequence>MKLDHKNPLPLHAQLKKKLSERINNGFYSDRLPSEREFMDEYGVSRSTVREAISSLVKEGLLIKRHGVGTFVSPKPIQDWLGNLKSTTETITEMNLQPDVQLITHGEARPPEPLQKMIGDETVYFIKRLRFADGHPIALENDYYPLNIGRQLTQFDLNTETIYDLLENKLLLRLNKAKQVIKVGKIEKEDSELLQFEEDESVLISERFITSADEQWIEFSNSYFRPDMYSFSIDLERKNG</sequence>
<dbReference type="Pfam" id="PF07702">
    <property type="entry name" value="UTRA"/>
    <property type="match status" value="1"/>
</dbReference>
<dbReference type="InterPro" id="IPR036388">
    <property type="entry name" value="WH-like_DNA-bd_sf"/>
</dbReference>
<dbReference type="GO" id="GO:0003700">
    <property type="term" value="F:DNA-binding transcription factor activity"/>
    <property type="evidence" value="ECO:0007669"/>
    <property type="project" value="InterPro"/>
</dbReference>
<dbReference type="PROSITE" id="PS50949">
    <property type="entry name" value="HTH_GNTR"/>
    <property type="match status" value="1"/>
</dbReference>
<dbReference type="SMART" id="SM00345">
    <property type="entry name" value="HTH_GNTR"/>
    <property type="match status" value="1"/>
</dbReference>
<keyword evidence="6" id="KW-1185">Reference proteome</keyword>
<evidence type="ECO:0000256" key="3">
    <source>
        <dbReference type="ARBA" id="ARBA00023163"/>
    </source>
</evidence>
<evidence type="ECO:0000259" key="4">
    <source>
        <dbReference type="PROSITE" id="PS50949"/>
    </source>
</evidence>
<dbReference type="SUPFAM" id="SSF46785">
    <property type="entry name" value="Winged helix' DNA-binding domain"/>
    <property type="match status" value="1"/>
</dbReference>
<evidence type="ECO:0000313" key="6">
    <source>
        <dbReference type="Proteomes" id="UP000199017"/>
    </source>
</evidence>
<dbReference type="AlphaFoldDB" id="A0A1G8H6E4"/>